<dbReference type="InParanoid" id="H3C512"/>
<dbReference type="GO" id="GO:0004713">
    <property type="term" value="F:protein tyrosine kinase activity"/>
    <property type="evidence" value="ECO:0007669"/>
    <property type="project" value="TreeGrafter"/>
</dbReference>
<dbReference type="Gene3D" id="1.10.510.10">
    <property type="entry name" value="Transferase(Phosphotransferase) domain 1"/>
    <property type="match status" value="1"/>
</dbReference>
<dbReference type="PROSITE" id="PS50011">
    <property type="entry name" value="PROTEIN_KINASE_DOM"/>
    <property type="match status" value="1"/>
</dbReference>
<sequence length="151" mass="17544">MWSLGCVAAELFLGTPLYPGNSSYNMMRYIIETQTMPPDRMLDHGVYTERYFKRDLNTNLWRLKTPVNIDAVAWERRLRRLNSLDDLLNVSYVRPISIFHDIFAELDDLILFVDMVKAMLHLEASNRITPRQVLSHSFTSMSFSHNSASSI</sequence>
<keyword evidence="5" id="KW-0067">ATP-binding</keyword>
<dbReference type="AlphaFoldDB" id="H3C512"/>
<keyword evidence="3" id="KW-0547">Nucleotide-binding</keyword>
<dbReference type="GO" id="GO:0005524">
    <property type="term" value="F:ATP binding"/>
    <property type="evidence" value="ECO:0007669"/>
    <property type="project" value="UniProtKB-KW"/>
</dbReference>
<evidence type="ECO:0000256" key="3">
    <source>
        <dbReference type="ARBA" id="ARBA00022741"/>
    </source>
</evidence>
<evidence type="ECO:0000256" key="4">
    <source>
        <dbReference type="ARBA" id="ARBA00022777"/>
    </source>
</evidence>
<proteinExistence type="predicted"/>
<dbReference type="GeneTree" id="ENSGT00940000155356"/>
<evidence type="ECO:0000259" key="6">
    <source>
        <dbReference type="PROSITE" id="PS50011"/>
    </source>
</evidence>
<evidence type="ECO:0000313" key="7">
    <source>
        <dbReference type="Ensembl" id="ENSTNIP00000003331.1"/>
    </source>
</evidence>
<evidence type="ECO:0000256" key="5">
    <source>
        <dbReference type="ARBA" id="ARBA00022840"/>
    </source>
</evidence>
<organism evidence="7 8">
    <name type="scientific">Tetraodon nigroviridis</name>
    <name type="common">Spotted green pufferfish</name>
    <name type="synonym">Chelonodon nigroviridis</name>
    <dbReference type="NCBI Taxonomy" id="99883"/>
    <lineage>
        <taxon>Eukaryota</taxon>
        <taxon>Metazoa</taxon>
        <taxon>Chordata</taxon>
        <taxon>Craniata</taxon>
        <taxon>Vertebrata</taxon>
        <taxon>Euteleostomi</taxon>
        <taxon>Actinopterygii</taxon>
        <taxon>Neopterygii</taxon>
        <taxon>Teleostei</taxon>
        <taxon>Neoteleostei</taxon>
        <taxon>Acanthomorphata</taxon>
        <taxon>Eupercaria</taxon>
        <taxon>Tetraodontiformes</taxon>
        <taxon>Tetradontoidea</taxon>
        <taxon>Tetraodontidae</taxon>
        <taxon>Tetraodon</taxon>
    </lineage>
</organism>
<dbReference type="InterPro" id="IPR000719">
    <property type="entry name" value="Prot_kinase_dom"/>
</dbReference>
<evidence type="ECO:0000313" key="8">
    <source>
        <dbReference type="Proteomes" id="UP000007303"/>
    </source>
</evidence>
<dbReference type="Ensembl" id="ENSTNIT00000003838.1">
    <property type="protein sequence ID" value="ENSTNIP00000003331.1"/>
    <property type="gene ID" value="ENSTNIG00000000768.1"/>
</dbReference>
<dbReference type="Proteomes" id="UP000007303">
    <property type="component" value="Unassembled WGS sequence"/>
</dbReference>
<accession>H3C512</accession>
<dbReference type="OMA" id="HESETCV"/>
<name>H3C512_TETNG</name>
<reference evidence="8" key="1">
    <citation type="journal article" date="2004" name="Nature">
        <title>Genome duplication in the teleost fish Tetraodon nigroviridis reveals the early vertebrate proto-karyotype.</title>
        <authorList>
            <person name="Jaillon O."/>
            <person name="Aury J.-M."/>
            <person name="Brunet F."/>
            <person name="Petit J.-L."/>
            <person name="Stange-Thomann N."/>
            <person name="Mauceli E."/>
            <person name="Bouneau L."/>
            <person name="Fischer C."/>
            <person name="Ozouf-Costaz C."/>
            <person name="Bernot A."/>
            <person name="Nicaud S."/>
            <person name="Jaffe D."/>
            <person name="Fisher S."/>
            <person name="Lutfalla G."/>
            <person name="Dossat C."/>
            <person name="Segurens B."/>
            <person name="Dasilva C."/>
            <person name="Salanoubat M."/>
            <person name="Levy M."/>
            <person name="Boudet N."/>
            <person name="Castellano S."/>
            <person name="Anthouard V."/>
            <person name="Jubin C."/>
            <person name="Castelli V."/>
            <person name="Katinka M."/>
            <person name="Vacherie B."/>
            <person name="Biemont C."/>
            <person name="Skalli Z."/>
            <person name="Cattolico L."/>
            <person name="Poulain J."/>
            <person name="De Berardinis V."/>
            <person name="Cruaud C."/>
            <person name="Duprat S."/>
            <person name="Brottier P."/>
            <person name="Coutanceau J.-P."/>
            <person name="Gouzy J."/>
            <person name="Parra G."/>
            <person name="Lardier G."/>
            <person name="Chapple C."/>
            <person name="McKernan K.J."/>
            <person name="McEwan P."/>
            <person name="Bosak S."/>
            <person name="Kellis M."/>
            <person name="Volff J.-N."/>
            <person name="Guigo R."/>
            <person name="Zody M.C."/>
            <person name="Mesirov J."/>
            <person name="Lindblad-Toh K."/>
            <person name="Birren B."/>
            <person name="Nusbaum C."/>
            <person name="Kahn D."/>
            <person name="Robinson-Rechavi M."/>
            <person name="Laudet V."/>
            <person name="Schachter V."/>
            <person name="Quetier F."/>
            <person name="Saurin W."/>
            <person name="Scarpelli C."/>
            <person name="Wincker P."/>
            <person name="Lander E.S."/>
            <person name="Weissenbach J."/>
            <person name="Roest Crollius H."/>
        </authorList>
    </citation>
    <scope>NUCLEOTIDE SEQUENCE [LARGE SCALE GENOMIC DNA]</scope>
</reference>
<dbReference type="HOGENOM" id="CLU_1730876_0_0_1"/>
<keyword evidence="2" id="KW-0808">Transferase</keyword>
<reference evidence="7" key="2">
    <citation type="submission" date="2025-08" db="UniProtKB">
        <authorList>
            <consortium name="Ensembl"/>
        </authorList>
    </citation>
    <scope>IDENTIFICATION</scope>
</reference>
<dbReference type="InterPro" id="IPR050494">
    <property type="entry name" value="Ser_Thr_dual-spec_kinase"/>
</dbReference>
<protein>
    <recommendedName>
        <fullName evidence="6">Protein kinase domain-containing protein</fullName>
    </recommendedName>
</protein>
<keyword evidence="1" id="KW-0723">Serine/threonine-protein kinase</keyword>
<dbReference type="PANTHER" id="PTHR24058:SF17">
    <property type="entry name" value="HOMEODOMAIN INTERACTING PROTEIN KINASE, ISOFORM D"/>
    <property type="match status" value="1"/>
</dbReference>
<feature type="domain" description="Protein kinase" evidence="6">
    <location>
        <begin position="1"/>
        <end position="139"/>
    </location>
</feature>
<evidence type="ECO:0000256" key="1">
    <source>
        <dbReference type="ARBA" id="ARBA00022527"/>
    </source>
</evidence>
<dbReference type="STRING" id="99883.ENSTNIP00000003331"/>
<evidence type="ECO:0000256" key="2">
    <source>
        <dbReference type="ARBA" id="ARBA00022679"/>
    </source>
</evidence>
<reference evidence="7" key="3">
    <citation type="submission" date="2025-09" db="UniProtKB">
        <authorList>
            <consortium name="Ensembl"/>
        </authorList>
    </citation>
    <scope>IDENTIFICATION</scope>
</reference>
<dbReference type="PANTHER" id="PTHR24058">
    <property type="entry name" value="DUAL SPECIFICITY PROTEIN KINASE"/>
    <property type="match status" value="1"/>
</dbReference>
<dbReference type="GO" id="GO:0005737">
    <property type="term" value="C:cytoplasm"/>
    <property type="evidence" value="ECO:0007669"/>
    <property type="project" value="TreeGrafter"/>
</dbReference>
<keyword evidence="8" id="KW-1185">Reference proteome</keyword>
<dbReference type="SUPFAM" id="SSF56112">
    <property type="entry name" value="Protein kinase-like (PK-like)"/>
    <property type="match status" value="1"/>
</dbReference>
<dbReference type="GO" id="GO:0004674">
    <property type="term" value="F:protein serine/threonine kinase activity"/>
    <property type="evidence" value="ECO:0007669"/>
    <property type="project" value="UniProtKB-KW"/>
</dbReference>
<keyword evidence="4" id="KW-0418">Kinase</keyword>
<dbReference type="InterPro" id="IPR011009">
    <property type="entry name" value="Kinase-like_dom_sf"/>
</dbReference>
<dbReference type="GO" id="GO:0005634">
    <property type="term" value="C:nucleus"/>
    <property type="evidence" value="ECO:0007669"/>
    <property type="project" value="TreeGrafter"/>
</dbReference>